<evidence type="ECO:0000313" key="3">
    <source>
        <dbReference type="Proteomes" id="UP000222564"/>
    </source>
</evidence>
<dbReference type="Proteomes" id="UP000222564">
    <property type="component" value="Unassembled WGS sequence"/>
</dbReference>
<dbReference type="PANTHER" id="PTHR32294:SF5">
    <property type="entry name" value="DNA POLYMERASE III POLC-TYPE"/>
    <property type="match status" value="1"/>
</dbReference>
<organism evidence="2 3">
    <name type="scientific">Desulforamulus profundi</name>
    <dbReference type="NCBI Taxonomy" id="1383067"/>
    <lineage>
        <taxon>Bacteria</taxon>
        <taxon>Bacillati</taxon>
        <taxon>Bacillota</taxon>
        <taxon>Clostridia</taxon>
        <taxon>Eubacteriales</taxon>
        <taxon>Peptococcaceae</taxon>
        <taxon>Desulforamulus</taxon>
    </lineage>
</organism>
<accession>A0A2C6MHM4</accession>
<name>A0A2C6MHM4_9FIRM</name>
<dbReference type="InterPro" id="IPR011708">
    <property type="entry name" value="DNA_pol3_alpha_NTPase_dom"/>
</dbReference>
<sequence>MTLQKARELYGDPLPEVVQQRVDKELKSIIGNGFAVLYLIAHKLVKKSLDDGYLVGSRGSVGSSLVATFTNITEVNPLPPHYRCPQCRHSEFITDGSAGCGADMPDKTCPAAGQTI</sequence>
<feature type="domain" description="Bacterial DNA polymerase III alpha subunit NTPase" evidence="1">
    <location>
        <begin position="2"/>
        <end position="79"/>
    </location>
</feature>
<dbReference type="PANTHER" id="PTHR32294">
    <property type="entry name" value="DNA POLYMERASE III SUBUNIT ALPHA"/>
    <property type="match status" value="1"/>
</dbReference>
<dbReference type="AlphaFoldDB" id="A0A2C6MHM4"/>
<dbReference type="GO" id="GO:0008408">
    <property type="term" value="F:3'-5' exonuclease activity"/>
    <property type="evidence" value="ECO:0007669"/>
    <property type="project" value="InterPro"/>
</dbReference>
<proteinExistence type="predicted"/>
<evidence type="ECO:0000313" key="2">
    <source>
        <dbReference type="EMBL" id="PHJ38926.1"/>
    </source>
</evidence>
<dbReference type="InterPro" id="IPR004805">
    <property type="entry name" value="DnaE2/DnaE/PolC"/>
</dbReference>
<gene>
    <name evidence="2" type="ORF">P378_06345</name>
</gene>
<dbReference type="Pfam" id="PF07733">
    <property type="entry name" value="DNA_pol3_alpha"/>
    <property type="match status" value="1"/>
</dbReference>
<dbReference type="EMBL" id="AWQQ01000040">
    <property type="protein sequence ID" value="PHJ38926.1"/>
    <property type="molecule type" value="Genomic_DNA"/>
</dbReference>
<evidence type="ECO:0000259" key="1">
    <source>
        <dbReference type="Pfam" id="PF07733"/>
    </source>
</evidence>
<dbReference type="GO" id="GO:0006260">
    <property type="term" value="P:DNA replication"/>
    <property type="evidence" value="ECO:0007669"/>
    <property type="project" value="InterPro"/>
</dbReference>
<protein>
    <recommendedName>
        <fullName evidence="1">Bacterial DNA polymerase III alpha subunit NTPase domain-containing protein</fullName>
    </recommendedName>
</protein>
<comment type="caution">
    <text evidence="2">The sequence shown here is derived from an EMBL/GenBank/DDBJ whole genome shotgun (WGS) entry which is preliminary data.</text>
</comment>
<reference evidence="2 3" key="1">
    <citation type="submission" date="2013-09" db="EMBL/GenBank/DDBJ databases">
        <title>Biodegradation of hydrocarbons in the deep terrestrial subsurface : characterization of a microbial consortium composed of two Desulfotomaculum species originating from a deep geological formation.</title>
        <authorList>
            <person name="Aullo T."/>
            <person name="Berlendis S."/>
            <person name="Lascourreges J.-F."/>
            <person name="Dessort D."/>
            <person name="Saint-Laurent S."/>
            <person name="Schraauwers B."/>
            <person name="Mas J."/>
            <person name="Magot M."/>
            <person name="Ranchou-Peyruse A."/>
        </authorList>
    </citation>
    <scope>NUCLEOTIDE SEQUENCE [LARGE SCALE GENOMIC DNA]</scope>
    <source>
        <strain evidence="2 3">Bs107</strain>
    </source>
</reference>
<keyword evidence="3" id="KW-1185">Reference proteome</keyword>